<accession>A0ACB9FGW7</accession>
<keyword evidence="2" id="KW-1185">Reference proteome</keyword>
<dbReference type="EMBL" id="CM042047">
    <property type="protein sequence ID" value="KAI3770504.1"/>
    <property type="molecule type" value="Genomic_DNA"/>
</dbReference>
<evidence type="ECO:0000313" key="1">
    <source>
        <dbReference type="EMBL" id="KAI3770504.1"/>
    </source>
</evidence>
<protein>
    <submittedName>
        <fullName evidence="1">Uncharacterized protein</fullName>
    </submittedName>
</protein>
<sequence length="1105" mass="124736">MSKALVTEVTESESDTSDEELEIDSDPDIQKFSEDLALITRRFKKSFGKKKFYSKPKYDGYKKEKSEMRYKSRHGWREEGREDRKEDRREGKREEKREERKDEPGRCYNCGKFGHFSRDCKFKKVKNSNSDDEEQAHFTQVSYMAKLDGDDEDSEAQSEDANSEVSDNSELIESLMAQIHSMKDEFALLKGKLSSAQQSVLTFRDENALLKVVVEEKEKDGLKAEKDYLKRKISGLEKDIVNLNAEKGEFKIKFEVCYQERNEAFTKIKQLEDINMKRGQTEQTLNLLTNKLQDERFYKLKPGLGVPTNEILKKAPEHLYNFDKFGSAIRPIPNIRASFVEASTLKPSIETKGQEEIGKDKSCETDSQNTFKIVGLKYSDLNKSYETRKIELTEFESLFTTPSKESVSSNTVPPETACNNDEYESDVDPSTIPSVSNPIASKPLLVEEESNSVNDHTSELMKQIDLLQQSLDEVEDENFDLKFKLENSLKENQEICTEINDLKITFIFEKGETSSSSRKEPPSKLETNKVPVSVSDIKGNGVGRSKKNKDNSLNKNDRLSSETFTSNSCTSDNACRLWVIDSGCSRHMIGFKHLLHNYVEEPVGAIRFANSEAEGHIRGYGMLDNGVVKIQRVLYVEGLDHNMFSTSHFCDMKYQVRFTTTHCYLEDPEGYEVFKAERHGNLYYVDFPTLSATRPVCLLAKASKVQSWTWHHCLSHQNFRSIAKLQRQGLVKGLPEMSSFKSKAESSTSSALELLHIDLCGPMRATSINGKKYVLEMIYDYSSDNDTEFKNATLQSYLISVGISHNFSATYTPQQNDIVERKNHTLVEAARTMLAYSDLPMYLWVEAVVTSCFTQNRFTFCASVKNSTRTSGHNNSELRIKDKASIPYRIEPASKGSTSSNSNSTSSELDLLFIDAFDDICAYFDKGISTSITSSEVPTISEDMSGPSEEVTETSSPSGTTKPLVYDSTNTESVSADSSSGNEVTSTSTASPEASVSETPIQYVPSTSMELPVVHDENDASNTQQTVESLPSTHRWTKDHPLHNVIGDVQSGVTTRSASANFCMFSSFLSSLEPKKTSEALRDPFWISAMQDELLQFERNKTKLE</sequence>
<comment type="caution">
    <text evidence="1">The sequence shown here is derived from an EMBL/GenBank/DDBJ whole genome shotgun (WGS) entry which is preliminary data.</text>
</comment>
<reference evidence="1 2" key="2">
    <citation type="journal article" date="2022" name="Mol. Ecol. Resour.">
        <title>The genomes of chicory, endive, great burdock and yacon provide insights into Asteraceae paleo-polyploidization history and plant inulin production.</title>
        <authorList>
            <person name="Fan W."/>
            <person name="Wang S."/>
            <person name="Wang H."/>
            <person name="Wang A."/>
            <person name="Jiang F."/>
            <person name="Liu H."/>
            <person name="Zhao H."/>
            <person name="Xu D."/>
            <person name="Zhang Y."/>
        </authorList>
    </citation>
    <scope>NUCLEOTIDE SEQUENCE [LARGE SCALE GENOMIC DNA]</scope>
    <source>
        <strain evidence="2">cv. Niubang</strain>
    </source>
</reference>
<organism evidence="1 2">
    <name type="scientific">Arctium lappa</name>
    <name type="common">Greater burdock</name>
    <name type="synonym">Lappa major</name>
    <dbReference type="NCBI Taxonomy" id="4217"/>
    <lineage>
        <taxon>Eukaryota</taxon>
        <taxon>Viridiplantae</taxon>
        <taxon>Streptophyta</taxon>
        <taxon>Embryophyta</taxon>
        <taxon>Tracheophyta</taxon>
        <taxon>Spermatophyta</taxon>
        <taxon>Magnoliopsida</taxon>
        <taxon>eudicotyledons</taxon>
        <taxon>Gunneridae</taxon>
        <taxon>Pentapetalae</taxon>
        <taxon>asterids</taxon>
        <taxon>campanulids</taxon>
        <taxon>Asterales</taxon>
        <taxon>Asteraceae</taxon>
        <taxon>Carduoideae</taxon>
        <taxon>Cardueae</taxon>
        <taxon>Arctiinae</taxon>
        <taxon>Arctium</taxon>
    </lineage>
</organism>
<gene>
    <name evidence="1" type="ORF">L6452_01639</name>
</gene>
<evidence type="ECO:0000313" key="2">
    <source>
        <dbReference type="Proteomes" id="UP001055879"/>
    </source>
</evidence>
<name>A0ACB9FGW7_ARCLA</name>
<reference evidence="2" key="1">
    <citation type="journal article" date="2022" name="Mol. Ecol. Resour.">
        <title>The genomes of chicory, endive, great burdock and yacon provide insights into Asteraceae palaeo-polyploidization history and plant inulin production.</title>
        <authorList>
            <person name="Fan W."/>
            <person name="Wang S."/>
            <person name="Wang H."/>
            <person name="Wang A."/>
            <person name="Jiang F."/>
            <person name="Liu H."/>
            <person name="Zhao H."/>
            <person name="Xu D."/>
            <person name="Zhang Y."/>
        </authorList>
    </citation>
    <scope>NUCLEOTIDE SEQUENCE [LARGE SCALE GENOMIC DNA]</scope>
    <source>
        <strain evidence="2">cv. Niubang</strain>
    </source>
</reference>
<proteinExistence type="predicted"/>
<dbReference type="Proteomes" id="UP001055879">
    <property type="component" value="Linkage Group LG01"/>
</dbReference>